<feature type="compositionally biased region" description="Low complexity" evidence="1">
    <location>
        <begin position="52"/>
        <end position="62"/>
    </location>
</feature>
<protein>
    <submittedName>
        <fullName evidence="2">Uncharacterized protein</fullName>
    </submittedName>
</protein>
<sequence length="526" mass="56901">MDSGGWSNSNVRTAAAAQWNRNQPSPITQWHQNAPLPPPPPVNRHVPPPADPIAASAARMAPHTMVRGHTPRPPPIQVSPPPPPPKSQQQQPLKPMPKLLYAHPLHTLYPYILRIALLPIFGGPQAEDDSTLRLPHSLIKKLRQHCAKLYEAIAATPSNPTSPTHARLPSSNNAGAHSGRAVEPPALFHPSIGLEGLFRRVLSVVYEQTLANGKTFGGRSFDGSPNPKFADLLRYFALTTQRHLSLLPPSQIPLLFSHSPTTPLHGRPSADTALLHMCDSFVSLLRQLAASPPERGVFSPHGPAPEDADVATMLGHSEWRSYRFSLAEVLEDPREVYAGTDLARNVEEQAAGPTSPTTSPLASPVLSRPVSPLAPRAFSPLGVRSTSPQGGDDLDASGGELRRTGVDLRKADPRAAFPYWIGSVFGRPAKDVESDVTGELKAVSKESVYASLLARRDVVLRHQFPMHTREIFSSQGKLDAWTAGAVKTVDGTIKRCHAKWLDLGGVGVRTTLLTLLHPSPLTRSSL</sequence>
<dbReference type="EMBL" id="KQ965738">
    <property type="protein sequence ID" value="KXS19427.1"/>
    <property type="molecule type" value="Genomic_DNA"/>
</dbReference>
<feature type="region of interest" description="Disordered" evidence="1">
    <location>
        <begin position="377"/>
        <end position="398"/>
    </location>
</feature>
<feature type="compositionally biased region" description="Pro residues" evidence="1">
    <location>
        <begin position="35"/>
        <end position="51"/>
    </location>
</feature>
<organism evidence="2 3">
    <name type="scientific">Gonapodya prolifera (strain JEL478)</name>
    <name type="common">Monoblepharis prolifera</name>
    <dbReference type="NCBI Taxonomy" id="1344416"/>
    <lineage>
        <taxon>Eukaryota</taxon>
        <taxon>Fungi</taxon>
        <taxon>Fungi incertae sedis</taxon>
        <taxon>Chytridiomycota</taxon>
        <taxon>Chytridiomycota incertae sedis</taxon>
        <taxon>Monoblepharidomycetes</taxon>
        <taxon>Monoblepharidales</taxon>
        <taxon>Gonapodyaceae</taxon>
        <taxon>Gonapodya</taxon>
    </lineage>
</organism>
<evidence type="ECO:0000256" key="1">
    <source>
        <dbReference type="SAM" id="MobiDB-lite"/>
    </source>
</evidence>
<dbReference type="AlphaFoldDB" id="A0A139ARQ9"/>
<feature type="compositionally biased region" description="Pro residues" evidence="1">
    <location>
        <begin position="71"/>
        <end position="86"/>
    </location>
</feature>
<reference evidence="2 3" key="1">
    <citation type="journal article" date="2015" name="Genome Biol. Evol.">
        <title>Phylogenomic analyses indicate that early fungi evolved digesting cell walls of algal ancestors of land plants.</title>
        <authorList>
            <person name="Chang Y."/>
            <person name="Wang S."/>
            <person name="Sekimoto S."/>
            <person name="Aerts A.L."/>
            <person name="Choi C."/>
            <person name="Clum A."/>
            <person name="LaButti K.M."/>
            <person name="Lindquist E.A."/>
            <person name="Yee Ngan C."/>
            <person name="Ohm R.A."/>
            <person name="Salamov A.A."/>
            <person name="Grigoriev I.V."/>
            <person name="Spatafora J.W."/>
            <person name="Berbee M.L."/>
        </authorList>
    </citation>
    <scope>NUCLEOTIDE SEQUENCE [LARGE SCALE GENOMIC DNA]</scope>
    <source>
        <strain evidence="2 3">JEL478</strain>
    </source>
</reference>
<name>A0A139ARQ9_GONPJ</name>
<evidence type="ECO:0000313" key="2">
    <source>
        <dbReference type="EMBL" id="KXS19427.1"/>
    </source>
</evidence>
<feature type="compositionally biased region" description="Polar residues" evidence="1">
    <location>
        <begin position="1"/>
        <end position="12"/>
    </location>
</feature>
<dbReference type="Proteomes" id="UP000070544">
    <property type="component" value="Unassembled WGS sequence"/>
</dbReference>
<evidence type="ECO:0000313" key="3">
    <source>
        <dbReference type="Proteomes" id="UP000070544"/>
    </source>
</evidence>
<gene>
    <name evidence="2" type="ORF">M427DRAFT_450437</name>
</gene>
<feature type="compositionally biased region" description="Polar residues" evidence="1">
    <location>
        <begin position="157"/>
        <end position="175"/>
    </location>
</feature>
<feature type="region of interest" description="Disordered" evidence="1">
    <location>
        <begin position="157"/>
        <end position="178"/>
    </location>
</feature>
<feature type="compositionally biased region" description="Polar residues" evidence="1">
    <location>
        <begin position="19"/>
        <end position="32"/>
    </location>
</feature>
<accession>A0A139ARQ9</accession>
<feature type="region of interest" description="Disordered" evidence="1">
    <location>
        <begin position="1"/>
        <end position="93"/>
    </location>
</feature>
<keyword evidence="3" id="KW-1185">Reference proteome</keyword>
<proteinExistence type="predicted"/>
<dbReference type="OrthoDB" id="10665578at2759"/>